<proteinExistence type="inferred from homology"/>
<dbReference type="PANTHER" id="PTHR43386:SF1">
    <property type="entry name" value="D,D-DIPEPTIDE TRANSPORT SYSTEM PERMEASE PROTEIN DDPC-RELATED"/>
    <property type="match status" value="1"/>
</dbReference>
<evidence type="ECO:0000256" key="6">
    <source>
        <dbReference type="ARBA" id="ARBA00023136"/>
    </source>
</evidence>
<dbReference type="SUPFAM" id="SSF161098">
    <property type="entry name" value="MetI-like"/>
    <property type="match status" value="1"/>
</dbReference>
<gene>
    <name evidence="9" type="primary">cntC</name>
    <name evidence="9" type="synonym">opp1C</name>
    <name evidence="9" type="ORF">ACFO3S_26835</name>
</gene>
<dbReference type="PANTHER" id="PTHR43386">
    <property type="entry name" value="OLIGOPEPTIDE TRANSPORT SYSTEM PERMEASE PROTEIN APPC"/>
    <property type="match status" value="1"/>
</dbReference>
<dbReference type="NCBIfam" id="NF045473">
    <property type="entry name" value="Opp1C"/>
    <property type="match status" value="1"/>
</dbReference>
<evidence type="ECO:0000313" key="10">
    <source>
        <dbReference type="Proteomes" id="UP001596028"/>
    </source>
</evidence>
<dbReference type="InterPro" id="IPR025966">
    <property type="entry name" value="OppC_N"/>
</dbReference>
<evidence type="ECO:0000256" key="7">
    <source>
        <dbReference type="RuleBase" id="RU363032"/>
    </source>
</evidence>
<name>A0ABV9FMW6_9BACL</name>
<protein>
    <submittedName>
        <fullName evidence="9">Staphylopine uptake ABC transporter permease subunit CntC</fullName>
    </submittedName>
</protein>
<feature type="transmembrane region" description="Helical" evidence="7">
    <location>
        <begin position="122"/>
        <end position="150"/>
    </location>
</feature>
<dbReference type="CDD" id="cd06261">
    <property type="entry name" value="TM_PBP2"/>
    <property type="match status" value="1"/>
</dbReference>
<keyword evidence="2 7" id="KW-0813">Transport</keyword>
<dbReference type="InterPro" id="IPR053474">
    <property type="entry name" value="Staphylopine_ABC_permease"/>
</dbReference>
<organism evidence="9 10">
    <name type="scientific">Cohnella hongkongensis</name>
    <dbReference type="NCBI Taxonomy" id="178337"/>
    <lineage>
        <taxon>Bacteria</taxon>
        <taxon>Bacillati</taxon>
        <taxon>Bacillota</taxon>
        <taxon>Bacilli</taxon>
        <taxon>Bacillales</taxon>
        <taxon>Paenibacillaceae</taxon>
        <taxon>Cohnella</taxon>
    </lineage>
</organism>
<accession>A0ABV9FMW6</accession>
<dbReference type="Proteomes" id="UP001596028">
    <property type="component" value="Unassembled WGS sequence"/>
</dbReference>
<dbReference type="InterPro" id="IPR035906">
    <property type="entry name" value="MetI-like_sf"/>
</dbReference>
<keyword evidence="6 7" id="KW-0472">Membrane</keyword>
<feature type="transmembrane region" description="Helical" evidence="7">
    <location>
        <begin position="243"/>
        <end position="262"/>
    </location>
</feature>
<dbReference type="InterPro" id="IPR050366">
    <property type="entry name" value="BP-dependent_transpt_permease"/>
</dbReference>
<comment type="similarity">
    <text evidence="7">Belongs to the binding-protein-dependent transport system permease family.</text>
</comment>
<dbReference type="Gene3D" id="1.10.3720.10">
    <property type="entry name" value="MetI-like"/>
    <property type="match status" value="1"/>
</dbReference>
<sequence>MKLIKHIGQDKIAAISLFILSATMIVGIFAPLFAPHDPEEVYMELRFASPSWAYLLGNDHLGRCILSRLIYGIRPSVLWVLVVLAISVGIGAILGFIAGYFRGKTDALVMRACDVMLSFPGYVMTLAVIGIMGVGFHHILIALVLVNWAWFARVIRTSVMQYADAGYVKFSKTLGVGSIKIMIKHIVPVSFPDIAVISSSSFGTMILQLSGFSFLGLGIQAPKAEWGMMLNEAREVMFTRPELMLAPGLTLIIVVSAINFLSDSLQVALDPKLRTSRYKRQGQTRAAAAKLQGERGGAIH</sequence>
<dbReference type="Pfam" id="PF00528">
    <property type="entry name" value="BPD_transp_1"/>
    <property type="match status" value="1"/>
</dbReference>
<dbReference type="NCBIfam" id="NF047573">
    <property type="entry name" value="opine_perm_CntC"/>
    <property type="match status" value="1"/>
</dbReference>
<comment type="subcellular location">
    <subcellularLocation>
        <location evidence="1 7">Cell membrane</location>
        <topology evidence="1 7">Multi-pass membrane protein</topology>
    </subcellularLocation>
</comment>
<keyword evidence="5 7" id="KW-1133">Transmembrane helix</keyword>
<feature type="domain" description="ABC transmembrane type-1" evidence="8">
    <location>
        <begin position="73"/>
        <end position="262"/>
    </location>
</feature>
<feature type="transmembrane region" description="Helical" evidence="7">
    <location>
        <begin position="12"/>
        <end position="34"/>
    </location>
</feature>
<evidence type="ECO:0000256" key="1">
    <source>
        <dbReference type="ARBA" id="ARBA00004651"/>
    </source>
</evidence>
<feature type="transmembrane region" description="Helical" evidence="7">
    <location>
        <begin position="202"/>
        <end position="222"/>
    </location>
</feature>
<evidence type="ECO:0000259" key="8">
    <source>
        <dbReference type="PROSITE" id="PS50928"/>
    </source>
</evidence>
<dbReference type="PROSITE" id="PS50928">
    <property type="entry name" value="ABC_TM1"/>
    <property type="match status" value="1"/>
</dbReference>
<reference evidence="10" key="1">
    <citation type="journal article" date="2019" name="Int. J. Syst. Evol. Microbiol.">
        <title>The Global Catalogue of Microorganisms (GCM) 10K type strain sequencing project: providing services to taxonomists for standard genome sequencing and annotation.</title>
        <authorList>
            <consortium name="The Broad Institute Genomics Platform"/>
            <consortium name="The Broad Institute Genome Sequencing Center for Infectious Disease"/>
            <person name="Wu L."/>
            <person name="Ma J."/>
        </authorList>
    </citation>
    <scope>NUCLEOTIDE SEQUENCE [LARGE SCALE GENOMIC DNA]</scope>
    <source>
        <strain evidence="10">CCUG 49571</strain>
    </source>
</reference>
<dbReference type="RefSeq" id="WP_378102573.1">
    <property type="nucleotide sequence ID" value="NZ_JBHSEP010000032.1"/>
</dbReference>
<feature type="transmembrane region" description="Helical" evidence="7">
    <location>
        <begin position="77"/>
        <end position="101"/>
    </location>
</feature>
<evidence type="ECO:0000256" key="3">
    <source>
        <dbReference type="ARBA" id="ARBA00022475"/>
    </source>
</evidence>
<evidence type="ECO:0000256" key="2">
    <source>
        <dbReference type="ARBA" id="ARBA00022448"/>
    </source>
</evidence>
<comment type="caution">
    <text evidence="9">The sequence shown here is derived from an EMBL/GenBank/DDBJ whole genome shotgun (WGS) entry which is preliminary data.</text>
</comment>
<keyword evidence="4 7" id="KW-0812">Transmembrane</keyword>
<dbReference type="EMBL" id="JBHSEP010000032">
    <property type="protein sequence ID" value="MFC4601882.1"/>
    <property type="molecule type" value="Genomic_DNA"/>
</dbReference>
<dbReference type="Pfam" id="PF12911">
    <property type="entry name" value="OppC_N"/>
    <property type="match status" value="1"/>
</dbReference>
<keyword evidence="10" id="KW-1185">Reference proteome</keyword>
<evidence type="ECO:0000313" key="9">
    <source>
        <dbReference type="EMBL" id="MFC4601882.1"/>
    </source>
</evidence>
<evidence type="ECO:0000256" key="4">
    <source>
        <dbReference type="ARBA" id="ARBA00022692"/>
    </source>
</evidence>
<dbReference type="InterPro" id="IPR000515">
    <property type="entry name" value="MetI-like"/>
</dbReference>
<keyword evidence="3" id="KW-1003">Cell membrane</keyword>
<evidence type="ECO:0000256" key="5">
    <source>
        <dbReference type="ARBA" id="ARBA00022989"/>
    </source>
</evidence>